<accession>A0A285XAX6</accession>
<dbReference type="RefSeq" id="WP_143544566.1">
    <property type="nucleotide sequence ID" value="NZ_OCMF01000006.1"/>
</dbReference>
<name>A0A285XAX6_9FLAO</name>
<evidence type="ECO:0000313" key="3">
    <source>
        <dbReference type="Proteomes" id="UP000219193"/>
    </source>
</evidence>
<keyword evidence="1" id="KW-0732">Signal</keyword>
<dbReference type="EMBL" id="OCMF01000006">
    <property type="protein sequence ID" value="SOC81589.1"/>
    <property type="molecule type" value="Genomic_DNA"/>
</dbReference>
<reference evidence="3" key="1">
    <citation type="submission" date="2017-09" db="EMBL/GenBank/DDBJ databases">
        <authorList>
            <person name="Varghese N."/>
            <person name="Submissions S."/>
        </authorList>
    </citation>
    <scope>NUCLEOTIDE SEQUENCE [LARGE SCALE GENOMIC DNA]</scope>
    <source>
        <strain evidence="3">CGMCC 1.12641</strain>
    </source>
</reference>
<evidence type="ECO:0000256" key="1">
    <source>
        <dbReference type="SAM" id="SignalP"/>
    </source>
</evidence>
<evidence type="ECO:0000313" key="2">
    <source>
        <dbReference type="EMBL" id="SOC81589.1"/>
    </source>
</evidence>
<dbReference type="OrthoDB" id="6235707at2"/>
<protein>
    <submittedName>
        <fullName evidence="2">Uncharacterized protein</fullName>
    </submittedName>
</protein>
<sequence>MRTMRIFIATLVVAIYGTGVLSAQNGTAASEILTTTEITVKQGHNAQFIEGVKKWKECYLKNNGSEKWTMWSRQQGAGQVYIMAGTISNWSEMELKGDVDNECYIALLNHILPHIEKVNSRVASTMPEVSRSTPEDTKYIWVTYYNVRKEHVFKEVIREVTNAIKQKEGAPRGLWYNFQLGAPDTPNFMVVEPYKGYAEIDIKRDSPAKIYTDAVGEEKANALWEKWFDTLEERWAYIYKLNPEMSSY</sequence>
<organism evidence="2 3">
    <name type="scientific">Salinimicrobium sediminis</name>
    <dbReference type="NCBI Taxonomy" id="1343891"/>
    <lineage>
        <taxon>Bacteria</taxon>
        <taxon>Pseudomonadati</taxon>
        <taxon>Bacteroidota</taxon>
        <taxon>Flavobacteriia</taxon>
        <taxon>Flavobacteriales</taxon>
        <taxon>Flavobacteriaceae</taxon>
        <taxon>Salinimicrobium</taxon>
    </lineage>
</organism>
<dbReference type="AlphaFoldDB" id="A0A285XAX6"/>
<feature type="chain" id="PRO_5012718729" evidence="1">
    <location>
        <begin position="24"/>
        <end position="248"/>
    </location>
</feature>
<proteinExistence type="predicted"/>
<gene>
    <name evidence="2" type="ORF">SAMN06296241_3168</name>
</gene>
<keyword evidence="3" id="KW-1185">Reference proteome</keyword>
<feature type="signal peptide" evidence="1">
    <location>
        <begin position="1"/>
        <end position="23"/>
    </location>
</feature>
<dbReference type="Proteomes" id="UP000219193">
    <property type="component" value="Unassembled WGS sequence"/>
</dbReference>